<dbReference type="Gene3D" id="1.10.10.10">
    <property type="entry name" value="Winged helix-like DNA-binding domain superfamily/Winged helix DNA-binding domain"/>
    <property type="match status" value="1"/>
</dbReference>
<feature type="domain" description="HTH lysR-type" evidence="5">
    <location>
        <begin position="1"/>
        <end position="58"/>
    </location>
</feature>
<dbReference type="PANTHER" id="PTHR30419:SF8">
    <property type="entry name" value="NITROGEN ASSIMILATION TRANSCRIPTIONAL ACTIVATOR-RELATED"/>
    <property type="match status" value="1"/>
</dbReference>
<dbReference type="STRING" id="1036672.TKWG_13845"/>
<reference evidence="6 7" key="1">
    <citation type="journal article" date="2011" name="J. Bacteriol.">
        <title>Whole-genome shotgun sequencing of the sulfur-oxidizing chemoautotroph Tetrathiobacter kashmirensis.</title>
        <authorList>
            <person name="Ghosh W."/>
            <person name="George A."/>
            <person name="Agarwal A."/>
            <person name="Raj P."/>
            <person name="Alam M."/>
            <person name="Pyne P."/>
            <person name="Das Gupta S.K."/>
        </authorList>
    </citation>
    <scope>NUCLEOTIDE SEQUENCE [LARGE SCALE GENOMIC DNA]</scope>
    <source>
        <strain evidence="6 7">WT001</strain>
    </source>
</reference>
<protein>
    <submittedName>
        <fullName evidence="6">LysR family transcriptional regulator</fullName>
    </submittedName>
</protein>
<dbReference type="GO" id="GO:0005829">
    <property type="term" value="C:cytosol"/>
    <property type="evidence" value="ECO:0007669"/>
    <property type="project" value="TreeGrafter"/>
</dbReference>
<evidence type="ECO:0000256" key="3">
    <source>
        <dbReference type="ARBA" id="ARBA00023125"/>
    </source>
</evidence>
<dbReference type="EMBL" id="CP003555">
    <property type="protein sequence ID" value="AFK62853.1"/>
    <property type="molecule type" value="Genomic_DNA"/>
</dbReference>
<dbReference type="InterPro" id="IPR005119">
    <property type="entry name" value="LysR_subst-bd"/>
</dbReference>
<keyword evidence="4" id="KW-0804">Transcription</keyword>
<evidence type="ECO:0000259" key="5">
    <source>
        <dbReference type="PROSITE" id="PS50931"/>
    </source>
</evidence>
<organism evidence="6 7">
    <name type="scientific">Advenella kashmirensis (strain DSM 17095 / LMG 22695 / WT001)</name>
    <name type="common">Tetrathiobacter kashmirensis</name>
    <dbReference type="NCBI Taxonomy" id="1036672"/>
    <lineage>
        <taxon>Bacteria</taxon>
        <taxon>Pseudomonadati</taxon>
        <taxon>Pseudomonadota</taxon>
        <taxon>Betaproteobacteria</taxon>
        <taxon>Burkholderiales</taxon>
        <taxon>Alcaligenaceae</taxon>
    </lineage>
</organism>
<dbReference type="Pfam" id="PF00126">
    <property type="entry name" value="HTH_1"/>
    <property type="match status" value="1"/>
</dbReference>
<dbReference type="GO" id="GO:0003700">
    <property type="term" value="F:DNA-binding transcription factor activity"/>
    <property type="evidence" value="ECO:0007669"/>
    <property type="project" value="InterPro"/>
</dbReference>
<dbReference type="Proteomes" id="UP000005267">
    <property type="component" value="Chromosome"/>
</dbReference>
<evidence type="ECO:0000256" key="4">
    <source>
        <dbReference type="ARBA" id="ARBA00023163"/>
    </source>
</evidence>
<dbReference type="InterPro" id="IPR000847">
    <property type="entry name" value="LysR_HTH_N"/>
</dbReference>
<keyword evidence="7" id="KW-1185">Reference proteome</keyword>
<dbReference type="RefSeq" id="WP_014750944.1">
    <property type="nucleotide sequence ID" value="NC_017964.1"/>
</dbReference>
<keyword evidence="2" id="KW-0805">Transcription regulation</keyword>
<dbReference type="PROSITE" id="PS50931">
    <property type="entry name" value="HTH_LYSR"/>
    <property type="match status" value="1"/>
</dbReference>
<dbReference type="HOGENOM" id="CLU_039613_6_5_4"/>
<dbReference type="InterPro" id="IPR036388">
    <property type="entry name" value="WH-like_DNA-bd_sf"/>
</dbReference>
<sequence>MDLNLIECFYAVAKAGSLSKVATDMEIEQSTLTRYINRLEASIGVKLFHRSGRGMVLNEKGKLFFNYAEAVIQAAENARQAAANLAAVGPSQIIIAAQPTIAQVTFAEIGHELRREFPSAKIRFAEGLGHQIISWLQEGKVDAAILYLPENASMLTYEHLVQEPLYLVGPADAQEMGVAVCALNLLDFPLVLPSTTHGLRTLSSALAMRYGKELKIAVECNGSTFLTRRLVQLGHGYTILPLASVMDEVTSGTLRAAKIDDPETVRSVVLATATGRPQAQHFWRINQIIKLTIAELGAGQKWPGVNALG</sequence>
<proteinExistence type="inferred from homology"/>
<reference evidence="7" key="2">
    <citation type="journal article" date="2013" name="PLoS ONE">
        <title>Genome implosion elicits host-confinement in Alcaligenaceae: evidence from the comparative genomics of Tetrathiobacter kashmirensis, a pathogen in the making.</title>
        <authorList>
            <person name="Ghosh W."/>
            <person name="Alam M."/>
            <person name="Roy C."/>
            <person name="Pyne P."/>
            <person name="George A."/>
            <person name="Chakraborty R."/>
            <person name="Majumder S."/>
            <person name="Agarwal A."/>
            <person name="Chakraborty S."/>
            <person name="Majumdar S."/>
            <person name="Gupta S.K."/>
        </authorList>
    </citation>
    <scope>NUCLEOTIDE SEQUENCE [LARGE SCALE GENOMIC DNA]</scope>
    <source>
        <strain evidence="7">WT001</strain>
    </source>
</reference>
<gene>
    <name evidence="6" type="ordered locus">TKWG_13845</name>
</gene>
<evidence type="ECO:0000256" key="2">
    <source>
        <dbReference type="ARBA" id="ARBA00023015"/>
    </source>
</evidence>
<keyword evidence="3" id="KW-0238">DNA-binding</keyword>
<evidence type="ECO:0000256" key="1">
    <source>
        <dbReference type="ARBA" id="ARBA00009437"/>
    </source>
</evidence>
<dbReference type="SUPFAM" id="SSF46785">
    <property type="entry name" value="Winged helix' DNA-binding domain"/>
    <property type="match status" value="1"/>
</dbReference>
<dbReference type="FunFam" id="1.10.10.10:FF:000001">
    <property type="entry name" value="LysR family transcriptional regulator"/>
    <property type="match status" value="1"/>
</dbReference>
<dbReference type="OrthoDB" id="8587114at2"/>
<name>I3UCW5_ADVKW</name>
<dbReference type="AlphaFoldDB" id="I3UCW5"/>
<dbReference type="Pfam" id="PF03466">
    <property type="entry name" value="LysR_substrate"/>
    <property type="match status" value="1"/>
</dbReference>
<dbReference type="InterPro" id="IPR036390">
    <property type="entry name" value="WH_DNA-bd_sf"/>
</dbReference>
<dbReference type="Gene3D" id="3.40.190.10">
    <property type="entry name" value="Periplasmic binding protein-like II"/>
    <property type="match status" value="2"/>
</dbReference>
<dbReference type="GO" id="GO:0003677">
    <property type="term" value="F:DNA binding"/>
    <property type="evidence" value="ECO:0007669"/>
    <property type="project" value="UniProtKB-KW"/>
</dbReference>
<evidence type="ECO:0000313" key="7">
    <source>
        <dbReference type="Proteomes" id="UP000005267"/>
    </source>
</evidence>
<comment type="similarity">
    <text evidence="1">Belongs to the LysR transcriptional regulatory family.</text>
</comment>
<dbReference type="PANTHER" id="PTHR30419">
    <property type="entry name" value="HTH-TYPE TRANSCRIPTIONAL REGULATOR YBHD"/>
    <property type="match status" value="1"/>
</dbReference>
<evidence type="ECO:0000313" key="6">
    <source>
        <dbReference type="EMBL" id="AFK62853.1"/>
    </source>
</evidence>
<dbReference type="KEGG" id="aka:TKWG_13845"/>
<dbReference type="InterPro" id="IPR050950">
    <property type="entry name" value="HTH-type_LysR_regulators"/>
</dbReference>
<dbReference type="SUPFAM" id="SSF53850">
    <property type="entry name" value="Periplasmic binding protein-like II"/>
    <property type="match status" value="1"/>
</dbReference>
<accession>I3UCW5</accession>